<sequence>MDVSTLIQNLKQELTCPVCIHLYKEPKQLPCLHIFCLECLNGLVNSNAHQGQIKCPLCQIEVAVPDCGTMETLPDCFYLKNLLDLLVIKECNTSEVTCGNCDEKSDEVSYCFHCSKFWCKDCLNGHDILKENKEHRVIALRDFKEEDFEDVVRRPAFCQEDLHERKVLNLFCKMCQIPVCQNCVTLQHSTHDVEHLELTVQAVKNNIDCKLDSVKKSCRRFSDYIRKLDEKFSLTDRRRQLVKGKIQETFKSLIVTLQEQERDLVTQLEEQSNETQEDLMKRKREFQEKLSKSEKAIAHIERLVERSTEAELVTTKTVIDELFQQLGQPQEIQPPVIEKKSLTVFLKNHEVIKGLQKSGIGHLYTTTTETDVKQCLVRDGDEVTAGLETKFEVITRNSTGEQFYSSADDIAVEIMGTQSRKPVAELNFVNKNDGRYEISFIPSKAGKHVLSVGINGETIRDLPPIHIRERTFKPIVHFGEQSIDEKKLNSPWGVTVNNSNDIFVTDMDNNRVLVFNDEGNFVRSFGENFLEGPTGISVDNNGGIFVANRTSNKILLLDPDGDYVSTVISEGSLKDPRGISLDSQGHLIVCDSGNKCVRIVSVQGEVLSTFGEGCFRMPFDCVCYEDKIFVSDREGHMIKVYSKDGKLSHEFGGRGTRDGELYHPTGLTVDKTGHLLICSEHSHKIQMFTFEGTFVSKFGTPGKDLGQLGRPTSISLLKSGHIVVCEFGNDRLQIFASLKMDVPTLMHNLREEVTCSVCIHLFKEPKQLPCLHIFCLECLNRLARTNARQGKIKCPICQIEVAVPNCGTMETLPECFYLKNLLDILAIKECNTSKVTCGNCDIKGNEASYCFHCSKFWCKECLIGHNILKEHKEHRVLSLKDFQDEDFEDVIRRPAFCSKDFHERKVLKFYCKVCQVPVCKNCLALEHCKHDVEPLEKVLTSVKNSITSKLEDAKKLSDTIAKLVREREEQSHLLEIHSQIIKLQVQETVKNLIQTLQEQERGLVTDVENQTKEAQEKLMKEKGKLQDHLTRTEEIVSQVTRLLKRSTGAEIVRTKKSVEEIFQGHSDPLEIPLPTDRKIFQTVFLKNQEIHERLHEEKLGRLDETATDTDQCSIQLSEEATAGLESKFKVITRNSMKQQYYCPGDYITAEIKSAQSGKTAADVRIVDENNGSYAISFIPGEAGQHLATVMVNGEKLKELPLIDVGERTFKSIGFIEQKHFGQPWGVTVNNLDEIFVTDVENNTILVFNEDGQCIRTFGQNQVNQPTGISVDNEGKIYVANRGSNKISCFHQNGELISTATEDSLLRYPRGICLDSTGNLVVCDTGNKCVKFFSPGGNILRTVGKGRLQWPLDCLCYDLKIFVSDRDAHLVKVYSEKGHFLYEFGKYGTRHGEFNHPTGLAVDKTGHLLVCCEYRDDVQIFTLGGKFAGKFAREEMDPRQIKRPALLTVLKSGRIIVCEFESRRLQIYA</sequence>
<feature type="domain" description="B box-type" evidence="13">
    <location>
        <begin position="832"/>
        <end position="879"/>
    </location>
</feature>
<dbReference type="Gene3D" id="3.30.160.60">
    <property type="entry name" value="Classic Zinc Finger"/>
    <property type="match status" value="2"/>
</dbReference>
<dbReference type="CDD" id="cd05819">
    <property type="entry name" value="NHL"/>
    <property type="match status" value="2"/>
</dbReference>
<dbReference type="InterPro" id="IPR011042">
    <property type="entry name" value="6-blade_b-propeller_TolB-like"/>
</dbReference>
<feature type="repeat" description="Filamin" evidence="9">
    <location>
        <begin position="385"/>
        <end position="463"/>
    </location>
</feature>
<keyword evidence="2" id="KW-0597">Phosphoprotein</keyword>
<evidence type="ECO:0000256" key="10">
    <source>
        <dbReference type="PROSITE-ProRule" id="PRU00504"/>
    </source>
</evidence>
<feature type="repeat" description="NHL" evidence="10">
    <location>
        <begin position="519"/>
        <end position="560"/>
    </location>
</feature>
<evidence type="ECO:0000256" key="9">
    <source>
        <dbReference type="PROSITE-ProRule" id="PRU00087"/>
    </source>
</evidence>
<evidence type="ECO:0008006" key="16">
    <source>
        <dbReference type="Google" id="ProtNLM"/>
    </source>
</evidence>
<dbReference type="Gene3D" id="3.30.40.10">
    <property type="entry name" value="Zinc/RING finger domain, C3HC4 (zinc finger)"/>
    <property type="match status" value="2"/>
</dbReference>
<evidence type="ECO:0000256" key="3">
    <source>
        <dbReference type="ARBA" id="ARBA00022723"/>
    </source>
</evidence>
<dbReference type="PROSITE" id="PS51125">
    <property type="entry name" value="NHL"/>
    <property type="match status" value="9"/>
</dbReference>
<dbReference type="Gene3D" id="2.60.40.10">
    <property type="entry name" value="Immunoglobulins"/>
    <property type="match status" value="2"/>
</dbReference>
<evidence type="ECO:0000313" key="15">
    <source>
        <dbReference type="Proteomes" id="UP000275408"/>
    </source>
</evidence>
<dbReference type="SMART" id="SM00502">
    <property type="entry name" value="BBC"/>
    <property type="match status" value="2"/>
</dbReference>
<name>A0A3M6TX98_POCDA</name>
<dbReference type="InterPro" id="IPR047153">
    <property type="entry name" value="TRIM45/56/19-like"/>
</dbReference>
<keyword evidence="4" id="KW-0677">Repeat</keyword>
<feature type="domain" description="B box-type" evidence="13">
    <location>
        <begin position="892"/>
        <end position="935"/>
    </location>
</feature>
<evidence type="ECO:0000256" key="7">
    <source>
        <dbReference type="ARBA" id="ARBA00022833"/>
    </source>
</evidence>
<evidence type="ECO:0000256" key="2">
    <source>
        <dbReference type="ARBA" id="ARBA00022553"/>
    </source>
</evidence>
<evidence type="ECO:0000259" key="13">
    <source>
        <dbReference type="PROSITE" id="PS50119"/>
    </source>
</evidence>
<evidence type="ECO:0000256" key="8">
    <source>
        <dbReference type="PROSITE-ProRule" id="PRU00024"/>
    </source>
</evidence>
<feature type="domain" description="RING-type" evidence="12">
    <location>
        <begin position="755"/>
        <end position="798"/>
    </location>
</feature>
<dbReference type="GO" id="GO:0061630">
    <property type="term" value="F:ubiquitin protein ligase activity"/>
    <property type="evidence" value="ECO:0007669"/>
    <property type="project" value="TreeGrafter"/>
</dbReference>
<protein>
    <recommendedName>
        <fullName evidence="16">E3 ubiquitin-protein ligase TRIM71</fullName>
    </recommendedName>
</protein>
<dbReference type="PANTHER" id="PTHR25462:SF291">
    <property type="entry name" value="E3 UBIQUITIN-PROTEIN LIGASE TRIM45"/>
    <property type="match status" value="1"/>
</dbReference>
<dbReference type="InterPro" id="IPR027370">
    <property type="entry name" value="Znf-RING_euk"/>
</dbReference>
<dbReference type="Gene3D" id="2.120.10.30">
    <property type="entry name" value="TolB, C-terminal domain"/>
    <property type="match status" value="4"/>
</dbReference>
<keyword evidence="11" id="KW-0175">Coiled coil</keyword>
<dbReference type="SMART" id="SM00184">
    <property type="entry name" value="RING"/>
    <property type="match status" value="2"/>
</dbReference>
<dbReference type="PROSITE" id="PS00518">
    <property type="entry name" value="ZF_RING_1"/>
    <property type="match status" value="2"/>
</dbReference>
<evidence type="ECO:0000259" key="12">
    <source>
        <dbReference type="PROSITE" id="PS50089"/>
    </source>
</evidence>
<evidence type="ECO:0000313" key="14">
    <source>
        <dbReference type="EMBL" id="RMX46000.1"/>
    </source>
</evidence>
<dbReference type="InterPro" id="IPR000315">
    <property type="entry name" value="Znf_B-box"/>
</dbReference>
<dbReference type="PROSITE" id="PS50119">
    <property type="entry name" value="ZF_BBOX"/>
    <property type="match status" value="4"/>
</dbReference>
<comment type="similarity">
    <text evidence="1">Belongs to the TRIM/RBCC family.</text>
</comment>
<dbReference type="InterPro" id="IPR013783">
    <property type="entry name" value="Ig-like_fold"/>
</dbReference>
<dbReference type="Pfam" id="PF00643">
    <property type="entry name" value="zf-B_box"/>
    <property type="match status" value="2"/>
</dbReference>
<feature type="repeat" description="NHL" evidence="10">
    <location>
        <begin position="648"/>
        <end position="691"/>
    </location>
</feature>
<feature type="repeat" description="NHL" evidence="10">
    <location>
        <begin position="1251"/>
        <end position="1292"/>
    </location>
</feature>
<feature type="repeat" description="NHL" evidence="10">
    <location>
        <begin position="571"/>
        <end position="603"/>
    </location>
</feature>
<feature type="repeat" description="NHL" evidence="10">
    <location>
        <begin position="1305"/>
        <end position="1335"/>
    </location>
</feature>
<keyword evidence="5 8" id="KW-0863">Zinc-finger</keyword>
<dbReference type="Pfam" id="PF00630">
    <property type="entry name" value="Filamin"/>
    <property type="match status" value="2"/>
</dbReference>
<keyword evidence="15" id="KW-1185">Reference proteome</keyword>
<keyword evidence="7" id="KW-0862">Zinc</keyword>
<feature type="repeat" description="Filamin" evidence="9">
    <location>
        <begin position="1118"/>
        <end position="1201"/>
    </location>
</feature>
<evidence type="ECO:0000256" key="11">
    <source>
        <dbReference type="SAM" id="Coils"/>
    </source>
</evidence>
<evidence type="ECO:0000256" key="6">
    <source>
        <dbReference type="ARBA" id="ARBA00022786"/>
    </source>
</evidence>
<accession>A0A3M6TX98</accession>
<dbReference type="InterPro" id="IPR001258">
    <property type="entry name" value="NHL_repeat"/>
</dbReference>
<dbReference type="SUPFAM" id="SSF101898">
    <property type="entry name" value="NHL repeat"/>
    <property type="match status" value="2"/>
</dbReference>
<proteinExistence type="inferred from homology"/>
<feature type="coiled-coil region" evidence="11">
    <location>
        <begin position="254"/>
        <end position="303"/>
    </location>
</feature>
<keyword evidence="6" id="KW-0833">Ubl conjugation pathway</keyword>
<dbReference type="SUPFAM" id="SSF57850">
    <property type="entry name" value="RING/U-box"/>
    <property type="match status" value="2"/>
</dbReference>
<dbReference type="InterPro" id="IPR003649">
    <property type="entry name" value="Bbox_C"/>
</dbReference>
<organism evidence="14 15">
    <name type="scientific">Pocillopora damicornis</name>
    <name type="common">Cauliflower coral</name>
    <name type="synonym">Millepora damicornis</name>
    <dbReference type="NCBI Taxonomy" id="46731"/>
    <lineage>
        <taxon>Eukaryota</taxon>
        <taxon>Metazoa</taxon>
        <taxon>Cnidaria</taxon>
        <taxon>Anthozoa</taxon>
        <taxon>Hexacorallia</taxon>
        <taxon>Scleractinia</taxon>
        <taxon>Astrocoeniina</taxon>
        <taxon>Pocilloporidae</taxon>
        <taxon>Pocillopora</taxon>
    </lineage>
</organism>
<evidence type="ECO:0000256" key="4">
    <source>
        <dbReference type="ARBA" id="ARBA00022737"/>
    </source>
</evidence>
<dbReference type="EMBL" id="RCHS01002737">
    <property type="protein sequence ID" value="RMX46000.1"/>
    <property type="molecule type" value="Genomic_DNA"/>
</dbReference>
<gene>
    <name evidence="14" type="ORF">pdam_00002054</name>
</gene>
<dbReference type="OrthoDB" id="5979371at2759"/>
<dbReference type="Pfam" id="PF01436">
    <property type="entry name" value="NHL"/>
    <property type="match status" value="5"/>
</dbReference>
<feature type="domain" description="B box-type" evidence="13">
    <location>
        <begin position="153"/>
        <end position="196"/>
    </location>
</feature>
<dbReference type="PROSITE" id="PS50194">
    <property type="entry name" value="FILAMIN_REPEAT"/>
    <property type="match status" value="2"/>
</dbReference>
<dbReference type="InterPro" id="IPR013083">
    <property type="entry name" value="Znf_RING/FYVE/PHD"/>
</dbReference>
<evidence type="ECO:0000256" key="5">
    <source>
        <dbReference type="ARBA" id="ARBA00022771"/>
    </source>
</evidence>
<feature type="repeat" description="NHL" evidence="10">
    <location>
        <begin position="1216"/>
        <end position="1250"/>
    </location>
</feature>
<dbReference type="PANTHER" id="PTHR25462">
    <property type="entry name" value="BONUS, ISOFORM C-RELATED"/>
    <property type="match status" value="1"/>
</dbReference>
<reference evidence="14 15" key="1">
    <citation type="journal article" date="2018" name="Sci. Rep.">
        <title>Comparative analysis of the Pocillopora damicornis genome highlights role of immune system in coral evolution.</title>
        <authorList>
            <person name="Cunning R."/>
            <person name="Bay R.A."/>
            <person name="Gillette P."/>
            <person name="Baker A.C."/>
            <person name="Traylor-Knowles N."/>
        </authorList>
    </citation>
    <scope>NUCLEOTIDE SEQUENCE [LARGE SCALE GENOMIC DNA]</scope>
    <source>
        <strain evidence="14">RSMAS</strain>
        <tissue evidence="14">Whole animal</tissue>
    </source>
</reference>
<feature type="repeat" description="NHL" evidence="10">
    <location>
        <begin position="1380"/>
        <end position="1423"/>
    </location>
</feature>
<feature type="domain" description="B box-type" evidence="13">
    <location>
        <begin position="93"/>
        <end position="140"/>
    </location>
</feature>
<dbReference type="InterPro" id="IPR017907">
    <property type="entry name" value="Znf_RING_CS"/>
</dbReference>
<feature type="domain" description="RING-type" evidence="12">
    <location>
        <begin position="16"/>
        <end position="59"/>
    </location>
</feature>
<dbReference type="InterPro" id="IPR001298">
    <property type="entry name" value="Filamin/ABP280_rpt"/>
</dbReference>
<dbReference type="SUPFAM" id="SSF57845">
    <property type="entry name" value="B-box zinc-binding domain"/>
    <property type="match status" value="2"/>
</dbReference>
<dbReference type="SMART" id="SM00557">
    <property type="entry name" value="IG_FLMN"/>
    <property type="match status" value="2"/>
</dbReference>
<dbReference type="PROSITE" id="PS50089">
    <property type="entry name" value="ZF_RING_2"/>
    <property type="match status" value="2"/>
</dbReference>
<comment type="caution">
    <text evidence="14">The sequence shown here is derived from an EMBL/GenBank/DDBJ whole genome shotgun (WGS) entry which is preliminary data.</text>
</comment>
<dbReference type="SUPFAM" id="SSF81296">
    <property type="entry name" value="E set domains"/>
    <property type="match status" value="2"/>
</dbReference>
<dbReference type="GO" id="GO:0008270">
    <property type="term" value="F:zinc ion binding"/>
    <property type="evidence" value="ECO:0007669"/>
    <property type="project" value="UniProtKB-KW"/>
</dbReference>
<dbReference type="InterPro" id="IPR014756">
    <property type="entry name" value="Ig_E-set"/>
</dbReference>
<keyword evidence="3" id="KW-0479">Metal-binding</keyword>
<evidence type="ECO:0000256" key="1">
    <source>
        <dbReference type="ARBA" id="ARBA00008518"/>
    </source>
</evidence>
<feature type="repeat" description="NHL" evidence="10">
    <location>
        <begin position="695"/>
        <end position="738"/>
    </location>
</feature>
<dbReference type="InterPro" id="IPR001841">
    <property type="entry name" value="Znf_RING"/>
</dbReference>
<dbReference type="SMART" id="SM00336">
    <property type="entry name" value="BBOX"/>
    <property type="match status" value="4"/>
</dbReference>
<feature type="repeat" description="NHL" evidence="10">
    <location>
        <begin position="478"/>
        <end position="518"/>
    </location>
</feature>
<dbReference type="Pfam" id="PF13445">
    <property type="entry name" value="zf-RING_UBOX"/>
    <property type="match status" value="2"/>
</dbReference>
<dbReference type="InterPro" id="IPR017868">
    <property type="entry name" value="Filamin/ABP280_repeat-like"/>
</dbReference>
<dbReference type="Proteomes" id="UP000275408">
    <property type="component" value="Unassembled WGS sequence"/>
</dbReference>